<feature type="transmembrane region" description="Helical" evidence="1">
    <location>
        <begin position="64"/>
        <end position="88"/>
    </location>
</feature>
<keyword evidence="1" id="KW-1133">Transmembrane helix</keyword>
<dbReference type="RefSeq" id="WP_273688557.1">
    <property type="nucleotide sequence ID" value="NZ_CP117411.1"/>
</dbReference>
<sequence>MRSIEAWAASHQDWIAAFSGAGAFAVAVVYLWVEVRLVRNRATPRKPVSASEAKRRAKRENERVKLSATFLNGIGIAAVIATAVIPIFKTIGPHPEPVSWRQALAGVGVGFCFHLFGLWVLSFWRSED</sequence>
<evidence type="ECO:0000256" key="1">
    <source>
        <dbReference type="SAM" id="Phobius"/>
    </source>
</evidence>
<accession>A0ABY7TL07</accession>
<gene>
    <name evidence="2" type="ORF">PQ455_01435</name>
</gene>
<reference evidence="2 3" key="1">
    <citation type="submission" date="2023-02" db="EMBL/GenBank/DDBJ databases">
        <title>Genome sequence of Sphingomonas naphthae.</title>
        <authorList>
            <person name="Kim S."/>
            <person name="Heo J."/>
            <person name="Kwon S.-W."/>
        </authorList>
    </citation>
    <scope>NUCLEOTIDE SEQUENCE [LARGE SCALE GENOMIC DNA]</scope>
    <source>
        <strain evidence="2 3">KACC 18716</strain>
    </source>
</reference>
<dbReference type="EMBL" id="CP117411">
    <property type="protein sequence ID" value="WCT73923.1"/>
    <property type="molecule type" value="Genomic_DNA"/>
</dbReference>
<feature type="transmembrane region" description="Helical" evidence="1">
    <location>
        <begin position="14"/>
        <end position="33"/>
    </location>
</feature>
<feature type="transmembrane region" description="Helical" evidence="1">
    <location>
        <begin position="100"/>
        <end position="124"/>
    </location>
</feature>
<evidence type="ECO:0000313" key="3">
    <source>
        <dbReference type="Proteomes" id="UP001220395"/>
    </source>
</evidence>
<dbReference type="Proteomes" id="UP001220395">
    <property type="component" value="Chromosome"/>
</dbReference>
<organism evidence="2 3">
    <name type="scientific">Sphingomonas naphthae</name>
    <dbReference type="NCBI Taxonomy" id="1813468"/>
    <lineage>
        <taxon>Bacteria</taxon>
        <taxon>Pseudomonadati</taxon>
        <taxon>Pseudomonadota</taxon>
        <taxon>Alphaproteobacteria</taxon>
        <taxon>Sphingomonadales</taxon>
        <taxon>Sphingomonadaceae</taxon>
        <taxon>Sphingomonas</taxon>
    </lineage>
</organism>
<name>A0ABY7TL07_9SPHN</name>
<keyword evidence="1" id="KW-0472">Membrane</keyword>
<protein>
    <submittedName>
        <fullName evidence="2">Uncharacterized protein</fullName>
    </submittedName>
</protein>
<keyword evidence="3" id="KW-1185">Reference proteome</keyword>
<evidence type="ECO:0000313" key="2">
    <source>
        <dbReference type="EMBL" id="WCT73923.1"/>
    </source>
</evidence>
<keyword evidence="1" id="KW-0812">Transmembrane</keyword>
<proteinExistence type="predicted"/>